<dbReference type="Gramene" id="KRH62087">
    <property type="protein sequence ID" value="KRH62087"/>
    <property type="gene ID" value="GLYMA_04G085600"/>
</dbReference>
<name>A0A0R0K5X1_SOYBN</name>
<protein>
    <submittedName>
        <fullName evidence="2 3">Uncharacterized protein</fullName>
    </submittedName>
</protein>
<feature type="transmembrane region" description="Helical" evidence="1">
    <location>
        <begin position="21"/>
        <end position="40"/>
    </location>
</feature>
<keyword evidence="1" id="KW-0812">Transmembrane</keyword>
<dbReference type="InParanoid" id="A0A0R0K5X1"/>
<dbReference type="AlphaFoldDB" id="A0A0R0K5X1"/>
<proteinExistence type="predicted"/>
<feature type="transmembrane region" description="Helical" evidence="1">
    <location>
        <begin position="52"/>
        <end position="70"/>
    </location>
</feature>
<evidence type="ECO:0000313" key="3">
    <source>
        <dbReference type="EnsemblPlants" id="KRH62087"/>
    </source>
</evidence>
<reference evidence="3" key="2">
    <citation type="submission" date="2018-02" db="UniProtKB">
        <authorList>
            <consortium name="EnsemblPlants"/>
        </authorList>
    </citation>
    <scope>IDENTIFICATION</scope>
    <source>
        <strain evidence="3">Williams 82</strain>
    </source>
</reference>
<keyword evidence="4" id="KW-1185">Reference proteome</keyword>
<dbReference type="Proteomes" id="UP000008827">
    <property type="component" value="Chromosome 4"/>
</dbReference>
<organism evidence="2">
    <name type="scientific">Glycine max</name>
    <name type="common">Soybean</name>
    <name type="synonym">Glycine hispida</name>
    <dbReference type="NCBI Taxonomy" id="3847"/>
    <lineage>
        <taxon>Eukaryota</taxon>
        <taxon>Viridiplantae</taxon>
        <taxon>Streptophyta</taxon>
        <taxon>Embryophyta</taxon>
        <taxon>Tracheophyta</taxon>
        <taxon>Spermatophyta</taxon>
        <taxon>Magnoliopsida</taxon>
        <taxon>eudicotyledons</taxon>
        <taxon>Gunneridae</taxon>
        <taxon>Pentapetalae</taxon>
        <taxon>rosids</taxon>
        <taxon>fabids</taxon>
        <taxon>Fabales</taxon>
        <taxon>Fabaceae</taxon>
        <taxon>Papilionoideae</taxon>
        <taxon>50 kb inversion clade</taxon>
        <taxon>NPAAA clade</taxon>
        <taxon>indigoferoid/millettioid clade</taxon>
        <taxon>Phaseoleae</taxon>
        <taxon>Glycine</taxon>
        <taxon>Glycine subgen. Soja</taxon>
    </lineage>
</organism>
<reference evidence="2" key="3">
    <citation type="submission" date="2018-07" db="EMBL/GenBank/DDBJ databases">
        <title>WGS assembly of Glycine max.</title>
        <authorList>
            <person name="Schmutz J."/>
            <person name="Cannon S."/>
            <person name="Schlueter J."/>
            <person name="Ma J."/>
            <person name="Mitros T."/>
            <person name="Nelson W."/>
            <person name="Hyten D."/>
            <person name="Song Q."/>
            <person name="Thelen J."/>
            <person name="Cheng J."/>
            <person name="Xu D."/>
            <person name="Hellsten U."/>
            <person name="May G."/>
            <person name="Yu Y."/>
            <person name="Sakurai T."/>
            <person name="Umezawa T."/>
            <person name="Bhattacharyya M."/>
            <person name="Sandhu D."/>
            <person name="Valliyodan B."/>
            <person name="Lindquist E."/>
            <person name="Peto M."/>
            <person name="Grant D."/>
            <person name="Shu S."/>
            <person name="Goodstein D."/>
            <person name="Barry K."/>
            <person name="Futrell-Griggs M."/>
            <person name="Abernathy B."/>
            <person name="Du J."/>
            <person name="Tian Z."/>
            <person name="Zhu L."/>
            <person name="Gill N."/>
            <person name="Joshi T."/>
            <person name="Libault M."/>
            <person name="Sethuraman A."/>
            <person name="Zhang X."/>
            <person name="Shinozaki K."/>
            <person name="Nguyen H."/>
            <person name="Wing R."/>
            <person name="Cregan P."/>
            <person name="Specht J."/>
            <person name="Grimwood J."/>
            <person name="Rokhsar D."/>
            <person name="Stacey G."/>
            <person name="Shoemaker R."/>
            <person name="Jackson S."/>
        </authorList>
    </citation>
    <scope>NUCLEOTIDE SEQUENCE</scope>
    <source>
        <tissue evidence="2">Callus</tissue>
    </source>
</reference>
<sequence length="83" mass="10034">MLFYFVIIYTRFSRHSGFQCFHFLCTYSIDFTTVSAEMMLSPARISFPYDLLPQQSILILRLIPLSFIFYQPWFSKLQIKRVY</sequence>
<gene>
    <name evidence="2" type="ORF">GLYMA_04G085600</name>
</gene>
<dbReference type="EMBL" id="CM000837">
    <property type="protein sequence ID" value="KRH62087.1"/>
    <property type="molecule type" value="Genomic_DNA"/>
</dbReference>
<dbReference type="EnsemblPlants" id="KRH62087">
    <property type="protein sequence ID" value="KRH62087"/>
    <property type="gene ID" value="GLYMA_04G085600"/>
</dbReference>
<accession>A0A0R0K5X1</accession>
<keyword evidence="1" id="KW-0472">Membrane</keyword>
<evidence type="ECO:0000256" key="1">
    <source>
        <dbReference type="SAM" id="Phobius"/>
    </source>
</evidence>
<evidence type="ECO:0000313" key="2">
    <source>
        <dbReference type="EMBL" id="KRH62087.1"/>
    </source>
</evidence>
<keyword evidence="1" id="KW-1133">Transmembrane helix</keyword>
<evidence type="ECO:0000313" key="4">
    <source>
        <dbReference type="Proteomes" id="UP000008827"/>
    </source>
</evidence>
<reference evidence="2 3" key="1">
    <citation type="journal article" date="2010" name="Nature">
        <title>Genome sequence of the palaeopolyploid soybean.</title>
        <authorList>
            <person name="Schmutz J."/>
            <person name="Cannon S.B."/>
            <person name="Schlueter J."/>
            <person name="Ma J."/>
            <person name="Mitros T."/>
            <person name="Nelson W."/>
            <person name="Hyten D.L."/>
            <person name="Song Q."/>
            <person name="Thelen J.J."/>
            <person name="Cheng J."/>
            <person name="Xu D."/>
            <person name="Hellsten U."/>
            <person name="May G.D."/>
            <person name="Yu Y."/>
            <person name="Sakurai T."/>
            <person name="Umezawa T."/>
            <person name="Bhattacharyya M.K."/>
            <person name="Sandhu D."/>
            <person name="Valliyodan B."/>
            <person name="Lindquist E."/>
            <person name="Peto M."/>
            <person name="Grant D."/>
            <person name="Shu S."/>
            <person name="Goodstein D."/>
            <person name="Barry K."/>
            <person name="Futrell-Griggs M."/>
            <person name="Abernathy B."/>
            <person name="Du J."/>
            <person name="Tian Z."/>
            <person name="Zhu L."/>
            <person name="Gill N."/>
            <person name="Joshi T."/>
            <person name="Libault M."/>
            <person name="Sethuraman A."/>
            <person name="Zhang X.-C."/>
            <person name="Shinozaki K."/>
            <person name="Nguyen H.T."/>
            <person name="Wing R.A."/>
            <person name="Cregan P."/>
            <person name="Specht J."/>
            <person name="Grimwood J."/>
            <person name="Rokhsar D."/>
            <person name="Stacey G."/>
            <person name="Shoemaker R.C."/>
            <person name="Jackson S.A."/>
        </authorList>
    </citation>
    <scope>NUCLEOTIDE SEQUENCE [LARGE SCALE GENOMIC DNA]</scope>
    <source>
        <strain evidence="3">cv. Williams 82</strain>
        <tissue evidence="2">Callus</tissue>
    </source>
</reference>